<dbReference type="SUPFAM" id="SSF52540">
    <property type="entry name" value="P-loop containing nucleoside triphosphate hydrolases"/>
    <property type="match status" value="1"/>
</dbReference>
<reference evidence="1 2" key="1">
    <citation type="submission" date="2017-10" db="EMBL/GenBank/DDBJ databases">
        <title>The draft genome sequence of Lewinella nigricans NBRC 102662.</title>
        <authorList>
            <person name="Wang K."/>
        </authorList>
    </citation>
    <scope>NUCLEOTIDE SEQUENCE [LARGE SCALE GENOMIC DNA]</scope>
    <source>
        <strain evidence="1 2">NBRC 102662</strain>
    </source>
</reference>
<proteinExistence type="predicted"/>
<comment type="caution">
    <text evidence="1">The sequence shown here is derived from an EMBL/GenBank/DDBJ whole genome shotgun (WGS) entry which is preliminary data.</text>
</comment>
<keyword evidence="2" id="KW-1185">Reference proteome</keyword>
<dbReference type="InterPro" id="IPR027417">
    <property type="entry name" value="P-loop_NTPase"/>
</dbReference>
<sequence length="189" mass="21765">MNFILITGPPAVGKMTVGEHLAERLDYKLFHNHYSIELALSMFPYGTEDFEAVNQGIRDLVFKTAAQSKSLKGLIFTLVWAFDLEEDWEYVRKIKAHFEPHDWDFYFVELYAPMDVRLERNKTPRRLAAKASKRDVESSDRGVREMEEEFEMNTDGSGIGEANYLWIDNSDLSATAVAERVIREFGLGD</sequence>
<dbReference type="Proteomes" id="UP000223913">
    <property type="component" value="Unassembled WGS sequence"/>
</dbReference>
<dbReference type="EMBL" id="PDUD01000021">
    <property type="protein sequence ID" value="PHN05430.1"/>
    <property type="molecule type" value="Genomic_DNA"/>
</dbReference>
<dbReference type="Gene3D" id="3.40.50.300">
    <property type="entry name" value="P-loop containing nucleotide triphosphate hydrolases"/>
    <property type="match status" value="1"/>
</dbReference>
<dbReference type="OrthoDB" id="193997at2"/>
<keyword evidence="1" id="KW-0418">Kinase</keyword>
<name>A0A2D0NAP2_FLAN2</name>
<gene>
    <name evidence="1" type="ORF">CRP01_15650</name>
</gene>
<dbReference type="Pfam" id="PF13238">
    <property type="entry name" value="AAA_18"/>
    <property type="match status" value="1"/>
</dbReference>
<protein>
    <submittedName>
        <fullName evidence="1">Shikimate kinase</fullName>
    </submittedName>
</protein>
<organism evidence="1 2">
    <name type="scientific">Flavilitoribacter nigricans (strain ATCC 23147 / DSM 23189 / NBRC 102662 / NCIMB 1420 / SS-2)</name>
    <name type="common">Lewinella nigricans</name>
    <dbReference type="NCBI Taxonomy" id="1122177"/>
    <lineage>
        <taxon>Bacteria</taxon>
        <taxon>Pseudomonadati</taxon>
        <taxon>Bacteroidota</taxon>
        <taxon>Saprospiria</taxon>
        <taxon>Saprospirales</taxon>
        <taxon>Lewinellaceae</taxon>
        <taxon>Flavilitoribacter</taxon>
    </lineage>
</organism>
<evidence type="ECO:0000313" key="2">
    <source>
        <dbReference type="Proteomes" id="UP000223913"/>
    </source>
</evidence>
<dbReference type="GO" id="GO:0016301">
    <property type="term" value="F:kinase activity"/>
    <property type="evidence" value="ECO:0007669"/>
    <property type="project" value="UniProtKB-KW"/>
</dbReference>
<dbReference type="RefSeq" id="WP_099151007.1">
    <property type="nucleotide sequence ID" value="NZ_PDUD01000021.1"/>
</dbReference>
<dbReference type="AlphaFoldDB" id="A0A2D0NAP2"/>
<keyword evidence="1" id="KW-0808">Transferase</keyword>
<evidence type="ECO:0000313" key="1">
    <source>
        <dbReference type="EMBL" id="PHN05430.1"/>
    </source>
</evidence>
<accession>A0A2D0NAP2</accession>